<dbReference type="AlphaFoldDB" id="A0AAE1NGH3"/>
<feature type="non-terminal residue" evidence="2">
    <location>
        <position position="1"/>
    </location>
</feature>
<reference evidence="2" key="1">
    <citation type="submission" date="2023-11" db="EMBL/GenBank/DDBJ databases">
        <title>Genome assemblies of two species of porcelain crab, Petrolisthes cinctipes and Petrolisthes manimaculis (Anomura: Porcellanidae).</title>
        <authorList>
            <person name="Angst P."/>
        </authorList>
    </citation>
    <scope>NUCLEOTIDE SEQUENCE</scope>
    <source>
        <strain evidence="2">PB745_02</strain>
        <tissue evidence="2">Gill</tissue>
    </source>
</reference>
<organism evidence="2 3">
    <name type="scientific">Petrolisthes manimaculis</name>
    <dbReference type="NCBI Taxonomy" id="1843537"/>
    <lineage>
        <taxon>Eukaryota</taxon>
        <taxon>Metazoa</taxon>
        <taxon>Ecdysozoa</taxon>
        <taxon>Arthropoda</taxon>
        <taxon>Crustacea</taxon>
        <taxon>Multicrustacea</taxon>
        <taxon>Malacostraca</taxon>
        <taxon>Eumalacostraca</taxon>
        <taxon>Eucarida</taxon>
        <taxon>Decapoda</taxon>
        <taxon>Pleocyemata</taxon>
        <taxon>Anomura</taxon>
        <taxon>Galatheoidea</taxon>
        <taxon>Porcellanidae</taxon>
        <taxon>Petrolisthes</taxon>
    </lineage>
</organism>
<sequence length="327" mass="37559">VCVCVSIDALPPSVQGENVDKKTDEPKILLRPDFLDMNPSSVEGEPVFEGDLLLTKTQRRHLSERKAISSSTYRWPRGPSGYPLVPYVFGDDKVDRAEVRRGIEHWDKPHMYTLRRHKQQQQQQPPYPHHHPAPPEVHTWSWVLFLRGETRERCVKWLQSPSCYTPRLTFTSFRLYDKRPYCGDRTQLCCYFDSLEIRTENVTSGQVLAEVSTTTTTTPTTPTNIPTSTNTPTNIPTSTNTLTTTTTPSKLSSPALCRIEKYNNVYYWTSPYYGISNYPVDFRCGITASMWSGVTEVRLVRFNIQPKVNSVCLDYVTVQLPYDRQHT</sequence>
<dbReference type="Proteomes" id="UP001292094">
    <property type="component" value="Unassembled WGS sequence"/>
</dbReference>
<evidence type="ECO:0000313" key="3">
    <source>
        <dbReference type="Proteomes" id="UP001292094"/>
    </source>
</evidence>
<keyword evidence="3" id="KW-1185">Reference proteome</keyword>
<dbReference type="EMBL" id="JAWZYT010006053">
    <property type="protein sequence ID" value="KAK4288941.1"/>
    <property type="molecule type" value="Genomic_DNA"/>
</dbReference>
<gene>
    <name evidence="2" type="ORF">Pmani_038058</name>
</gene>
<protein>
    <submittedName>
        <fullName evidence="2">Uncharacterized protein</fullName>
    </submittedName>
</protein>
<evidence type="ECO:0000256" key="1">
    <source>
        <dbReference type="SAM" id="MobiDB-lite"/>
    </source>
</evidence>
<comment type="caution">
    <text evidence="2">The sequence shown here is derived from an EMBL/GenBank/DDBJ whole genome shotgun (WGS) entry which is preliminary data.</text>
</comment>
<proteinExistence type="predicted"/>
<name>A0AAE1NGH3_9EUCA</name>
<evidence type="ECO:0000313" key="2">
    <source>
        <dbReference type="EMBL" id="KAK4288941.1"/>
    </source>
</evidence>
<feature type="region of interest" description="Disordered" evidence="1">
    <location>
        <begin position="213"/>
        <end position="246"/>
    </location>
</feature>
<accession>A0AAE1NGH3</accession>